<reference evidence="5 6" key="1">
    <citation type="submission" date="2019-06" db="EMBL/GenBank/DDBJ databases">
        <title>Sorghum-associated microbial communities from plants grown in Nebraska, USA.</title>
        <authorList>
            <person name="Schachtman D."/>
        </authorList>
    </citation>
    <scope>NUCLEOTIDE SEQUENCE [LARGE SCALE GENOMIC DNA]</scope>
    <source>
        <strain evidence="5 6">1209</strain>
    </source>
</reference>
<evidence type="ECO:0000256" key="1">
    <source>
        <dbReference type="ARBA" id="ARBA00022729"/>
    </source>
</evidence>
<dbReference type="Pfam" id="PF17132">
    <property type="entry name" value="Glyco_hydro_106"/>
    <property type="match status" value="1"/>
</dbReference>
<dbReference type="OrthoDB" id="9761519at2"/>
<dbReference type="CDD" id="cd03143">
    <property type="entry name" value="A4_beta-galactosidase_middle_domain"/>
    <property type="match status" value="1"/>
</dbReference>
<dbReference type="InterPro" id="IPR054593">
    <property type="entry name" value="Beta-mannosidase-like_N2"/>
</dbReference>
<organism evidence="5 6">
    <name type="scientific">Chitinophaga polysaccharea</name>
    <dbReference type="NCBI Taxonomy" id="1293035"/>
    <lineage>
        <taxon>Bacteria</taxon>
        <taxon>Pseudomonadati</taxon>
        <taxon>Bacteroidota</taxon>
        <taxon>Chitinophagia</taxon>
        <taxon>Chitinophagales</taxon>
        <taxon>Chitinophagaceae</taxon>
        <taxon>Chitinophaga</taxon>
    </lineage>
</organism>
<protein>
    <submittedName>
        <fullName evidence="5">Alpha-L-rhamnosidase-like protein</fullName>
    </submittedName>
</protein>
<comment type="caution">
    <text evidence="5">The sequence shown here is derived from an EMBL/GenBank/DDBJ whole genome shotgun (WGS) entry which is preliminary data.</text>
</comment>
<keyword evidence="1 3" id="KW-0732">Signal</keyword>
<evidence type="ECO:0000313" key="6">
    <source>
        <dbReference type="Proteomes" id="UP000320811"/>
    </source>
</evidence>
<sequence>MNYFLYKRTMMAVGLLGLVSAASAQLQQGFITPPNSIKPSVYWYWMSDNISQEGVKKDIEAMVKIGIGRAFIGNIGYAKEEVPYGTIKLFSDEWWKVTRTAVSTASRNGLDIGMFNSPGWSQSGGPWIKPSQSMRYLAGNEITVKGPQQLSQQLPAAAPNFQQVAVLAFPVPAADEDDINKHTPHLTSNASYQHIEQLVDGNIADEAMIAGSNKPASISIDLEVSQDFTARSLVIYPAVKPSKANFELQVKQNGNWRSVKTFTFDRSNPQPNVGFKPYAPVAVAFDAATGKQFRLIISNGQPALTEIKLLSAPRIERYEEKQLAKMFQTPLPLWNEYQWPQQPPVTDAALVIDPAKVVDLTKNVSPEGILRWQVPAGNWMVIRYGMLPTGVTNAPASPEGTGLEIDKISDSWSQHHYDSFIGKIRQSIPAAERSALKWVVADSYETGSQNWTDDMAEDFARQYGYDPLPWLPVLSGRVVGSPDQSDRFLWDLRRLIADRVAYKYVAGLRKASHKDGLKLWLENYGHWGFPSEFLKYGGQSDEVAGEFWNEGTLGNIECRAASSAAHIYGKTRVAAESFTAGGAAFVRYPALLKRRGDWSFTEGINHTLLHVFITQPYEDREPGVNAGFGTEFNRKNTWFYQGKAFVDYIRRCNYLLQQGKAVNDVAYFIGEDAPKMTGIREPELPAGYSYDYINAEVILDRLQVRDGKLVLPDGMSYRLLVLPQLETMRPELLEKIAALVKEGATILGPAPKRSPSLQHFPAADAQVRQLATALWGSEQSVRHTYGKGQVLSGMDMKAALNILQLPADVAQLPENVLYAHRSGDMGDLYFVTNQSDQPITLHPAFRVTGRQPEWWNAVSGEIRDLPEFIMQSSHIVVPLTLAPYESGFVVFRKAVANNGNGHTNFPEPVVLTTLTGAWKVKFDAAKRGPAHPVVFEQLIDWSKHENEQIRDYSGSAIYETTFTANDIPAGLALFLDLGNVTAMGKVKLNGAELGTVWTAPYRVNVQQALRRGVNKLTVEVVNTWVNRLIGDSKLPPEARKTWSNVNPYTPQATYQPAGLLGPVKLVAIKY</sequence>
<dbReference type="Gene3D" id="2.60.120.260">
    <property type="entry name" value="Galactose-binding domain-like"/>
    <property type="match status" value="2"/>
</dbReference>
<evidence type="ECO:0000259" key="4">
    <source>
        <dbReference type="Pfam" id="PF22666"/>
    </source>
</evidence>
<feature type="domain" description="Beta-mannosidase-like galactose-binding" evidence="4">
    <location>
        <begin position="955"/>
        <end position="1029"/>
    </location>
</feature>
<evidence type="ECO:0000313" key="5">
    <source>
        <dbReference type="EMBL" id="TWF42719.1"/>
    </source>
</evidence>
<dbReference type="PANTHER" id="PTHR43817:SF1">
    <property type="entry name" value="HYDROLASE, FAMILY 43, PUTATIVE (AFU_ORTHOLOGUE AFUA_3G01660)-RELATED"/>
    <property type="match status" value="1"/>
</dbReference>
<proteinExistence type="predicted"/>
<gene>
    <name evidence="5" type="ORF">FHW36_102480</name>
</gene>
<feature type="signal peptide" evidence="3">
    <location>
        <begin position="1"/>
        <end position="24"/>
    </location>
</feature>
<accession>A0A561PX83</accession>
<dbReference type="AlphaFoldDB" id="A0A561PX83"/>
<feature type="chain" id="PRO_5021887555" evidence="3">
    <location>
        <begin position="25"/>
        <end position="1070"/>
    </location>
</feature>
<evidence type="ECO:0000256" key="3">
    <source>
        <dbReference type="SAM" id="SignalP"/>
    </source>
</evidence>
<dbReference type="NCBIfam" id="NF045579">
    <property type="entry name" value="rhamnoside_JR"/>
    <property type="match status" value="1"/>
</dbReference>
<dbReference type="RefSeq" id="WP_145666902.1">
    <property type="nucleotide sequence ID" value="NZ_VIWO01000002.1"/>
</dbReference>
<dbReference type="EMBL" id="VIWO01000002">
    <property type="protein sequence ID" value="TWF42719.1"/>
    <property type="molecule type" value="Genomic_DNA"/>
</dbReference>
<dbReference type="GO" id="GO:0004553">
    <property type="term" value="F:hydrolase activity, hydrolyzing O-glycosyl compounds"/>
    <property type="evidence" value="ECO:0007669"/>
    <property type="project" value="UniProtKB-ARBA"/>
</dbReference>
<name>A0A561PX83_9BACT</name>
<dbReference type="InterPro" id="IPR008979">
    <property type="entry name" value="Galactose-bd-like_sf"/>
</dbReference>
<dbReference type="Pfam" id="PF22666">
    <property type="entry name" value="Glyco_hydro_2_N2"/>
    <property type="match status" value="1"/>
</dbReference>
<keyword evidence="2" id="KW-0378">Hydrolase</keyword>
<dbReference type="PANTHER" id="PTHR43817">
    <property type="entry name" value="GLYCOSYL HYDROLASE"/>
    <property type="match status" value="1"/>
</dbReference>
<dbReference type="SUPFAM" id="SSF49785">
    <property type="entry name" value="Galactose-binding domain-like"/>
    <property type="match status" value="1"/>
</dbReference>
<dbReference type="Proteomes" id="UP000320811">
    <property type="component" value="Unassembled WGS sequence"/>
</dbReference>
<evidence type="ECO:0000256" key="2">
    <source>
        <dbReference type="ARBA" id="ARBA00022801"/>
    </source>
</evidence>
<keyword evidence="6" id="KW-1185">Reference proteome</keyword>